<gene>
    <name evidence="1" type="ORF">GWP43_08560</name>
</gene>
<organism evidence="1 2">
    <name type="scientific">Treponema vincentii</name>
    <dbReference type="NCBI Taxonomy" id="69710"/>
    <lineage>
        <taxon>Bacteria</taxon>
        <taxon>Pseudomonadati</taxon>
        <taxon>Spirochaetota</taxon>
        <taxon>Spirochaetia</taxon>
        <taxon>Spirochaetales</taxon>
        <taxon>Treponemataceae</taxon>
        <taxon>Treponema</taxon>
    </lineage>
</organism>
<dbReference type="Proteomes" id="UP000464374">
    <property type="component" value="Chromosome"/>
</dbReference>
<name>A0A6P1Y142_9SPIR</name>
<evidence type="ECO:0000313" key="2">
    <source>
        <dbReference type="Proteomes" id="UP000464374"/>
    </source>
</evidence>
<accession>A0A6P1Y142</accession>
<dbReference type="KEGG" id="trz:GWP43_08560"/>
<sequence>MSDIAFNSMLTELDNLSYEQCVALLARLSKVFMNKKYIPEELSPIDRFFGTIDEGESNKMLTAVQDCRRIEPYEW</sequence>
<dbReference type="EMBL" id="CP048020">
    <property type="protein sequence ID" value="QHX43487.1"/>
    <property type="molecule type" value="Genomic_DNA"/>
</dbReference>
<protein>
    <submittedName>
        <fullName evidence="1">Uncharacterized protein</fullName>
    </submittedName>
</protein>
<proteinExistence type="predicted"/>
<dbReference type="AlphaFoldDB" id="A0A6P1Y142"/>
<evidence type="ECO:0000313" key="1">
    <source>
        <dbReference type="EMBL" id="QHX43487.1"/>
    </source>
</evidence>
<reference evidence="1 2" key="1">
    <citation type="submission" date="2020-01" db="EMBL/GenBank/DDBJ databases">
        <title>Complete genome sequence of a human oral phylogroup 1 Treponema sp. strain ATCC 700766, originally isolated from periodontitis dental plaque.</title>
        <authorList>
            <person name="Chan Y."/>
            <person name="Huo Y.-B."/>
            <person name="Yu X.-L."/>
            <person name="Zeng H."/>
            <person name="Leung W.-K."/>
            <person name="Watt R.M."/>
        </authorList>
    </citation>
    <scope>NUCLEOTIDE SEQUENCE [LARGE SCALE GENOMIC DNA]</scope>
    <source>
        <strain evidence="1 2">OMZ 804</strain>
    </source>
</reference>
<dbReference type="RefSeq" id="WP_162663807.1">
    <property type="nucleotide sequence ID" value="NZ_CP048020.1"/>
</dbReference>